<dbReference type="PANTHER" id="PTHR30460">
    <property type="entry name" value="MODERATE CONDUCTANCE MECHANOSENSITIVE CHANNEL YBIO"/>
    <property type="match status" value="1"/>
</dbReference>
<gene>
    <name evidence="4" type="ORF">GNF81_20410</name>
</gene>
<dbReference type="Proteomes" id="UP001289066">
    <property type="component" value="Unassembled WGS sequence"/>
</dbReference>
<keyword evidence="2" id="KW-0472">Membrane</keyword>
<evidence type="ECO:0000313" key="4">
    <source>
        <dbReference type="EMBL" id="MDZ5035051.1"/>
    </source>
</evidence>
<evidence type="ECO:0000256" key="1">
    <source>
        <dbReference type="ARBA" id="ARBA00004236"/>
    </source>
</evidence>
<evidence type="ECO:0000259" key="3">
    <source>
        <dbReference type="Pfam" id="PF21082"/>
    </source>
</evidence>
<reference evidence="4" key="1">
    <citation type="submission" date="2019-11" db="EMBL/GenBank/DDBJ databases">
        <title>Characterization of Clostridium perfringens isolates from swine manure treated agricultural soils.</title>
        <authorList>
            <person name="Wushke S.T."/>
        </authorList>
    </citation>
    <scope>NUCLEOTIDE SEQUENCE</scope>
    <source>
        <strain evidence="4">X15</strain>
    </source>
</reference>
<comment type="subcellular location">
    <subcellularLocation>
        <location evidence="1">Cell membrane</location>
    </subcellularLocation>
</comment>
<comment type="caution">
    <text evidence="4">The sequence shown here is derived from an EMBL/GenBank/DDBJ whole genome shotgun (WGS) entry which is preliminary data.</text>
</comment>
<evidence type="ECO:0000256" key="2">
    <source>
        <dbReference type="ARBA" id="ARBA00022475"/>
    </source>
</evidence>
<protein>
    <submittedName>
        <fullName evidence="4">Mechanosensitive ion channel</fullName>
    </submittedName>
</protein>
<sequence>DVDNEIKLIEDTCKKFKKKNKDEVTDDIEVLGVTSLNASSVTIRVVGKAKPLSQWKMERELRKDIKKALDEEGVEIPYPKTQIVNNINDNKYI</sequence>
<organism evidence="4 5">
    <name type="scientific">Clostridium perfringens</name>
    <dbReference type="NCBI Taxonomy" id="1502"/>
    <lineage>
        <taxon>Bacteria</taxon>
        <taxon>Bacillati</taxon>
        <taxon>Bacillota</taxon>
        <taxon>Clostridia</taxon>
        <taxon>Eubacteriales</taxon>
        <taxon>Clostridiaceae</taxon>
        <taxon>Clostridium</taxon>
    </lineage>
</organism>
<dbReference type="InterPro" id="IPR011066">
    <property type="entry name" value="MscS_channel_C_sf"/>
</dbReference>
<dbReference type="GO" id="GO:0008381">
    <property type="term" value="F:mechanosensitive monoatomic ion channel activity"/>
    <property type="evidence" value="ECO:0007669"/>
    <property type="project" value="InterPro"/>
</dbReference>
<proteinExistence type="predicted"/>
<name>A0AAW9IY13_CLOPF</name>
<accession>A0AAW9IY13</accession>
<dbReference type="GO" id="GO:0005886">
    <property type="term" value="C:plasma membrane"/>
    <property type="evidence" value="ECO:0007669"/>
    <property type="project" value="UniProtKB-SubCell"/>
</dbReference>
<dbReference type="EMBL" id="WNVG01001205">
    <property type="protein sequence ID" value="MDZ5035051.1"/>
    <property type="molecule type" value="Genomic_DNA"/>
</dbReference>
<dbReference type="InterPro" id="IPR045276">
    <property type="entry name" value="YbiO_bact"/>
</dbReference>
<feature type="non-terminal residue" evidence="4">
    <location>
        <position position="1"/>
    </location>
</feature>
<dbReference type="SUPFAM" id="SSF82689">
    <property type="entry name" value="Mechanosensitive channel protein MscS (YggB), C-terminal domain"/>
    <property type="match status" value="1"/>
</dbReference>
<dbReference type="AlphaFoldDB" id="A0AAW9IY13"/>
<dbReference type="Pfam" id="PF21082">
    <property type="entry name" value="MS_channel_3rd"/>
    <property type="match status" value="1"/>
</dbReference>
<evidence type="ECO:0000313" key="5">
    <source>
        <dbReference type="Proteomes" id="UP001289066"/>
    </source>
</evidence>
<dbReference type="PANTHER" id="PTHR30460:SF0">
    <property type="entry name" value="MODERATE CONDUCTANCE MECHANOSENSITIVE CHANNEL YBIO"/>
    <property type="match status" value="1"/>
</dbReference>
<keyword evidence="2" id="KW-1003">Cell membrane</keyword>
<dbReference type="InterPro" id="IPR049278">
    <property type="entry name" value="MS_channel_C"/>
</dbReference>
<dbReference type="Gene3D" id="3.30.70.100">
    <property type="match status" value="1"/>
</dbReference>
<feature type="domain" description="Mechanosensitive ion channel MscS C-terminal" evidence="3">
    <location>
        <begin position="26"/>
        <end position="76"/>
    </location>
</feature>